<reference evidence="2" key="1">
    <citation type="submission" date="2022-08" db="EMBL/GenBank/DDBJ databases">
        <authorList>
            <person name="Gutierrez-Valencia J."/>
        </authorList>
    </citation>
    <scope>NUCLEOTIDE SEQUENCE</scope>
</reference>
<sequence>MAGDTGDGVRRERREGSHRVAAEDAIERDGTADQAGADDSPEELGEASFGSQEPDAPC</sequence>
<accession>A0AAV0NW35</accession>
<keyword evidence="3" id="KW-1185">Reference proteome</keyword>
<feature type="region of interest" description="Disordered" evidence="1">
    <location>
        <begin position="1"/>
        <end position="58"/>
    </location>
</feature>
<dbReference type="Proteomes" id="UP001154282">
    <property type="component" value="Unassembled WGS sequence"/>
</dbReference>
<comment type="caution">
    <text evidence="2">The sequence shown here is derived from an EMBL/GenBank/DDBJ whole genome shotgun (WGS) entry which is preliminary data.</text>
</comment>
<feature type="compositionally biased region" description="Basic and acidic residues" evidence="1">
    <location>
        <begin position="7"/>
        <end position="31"/>
    </location>
</feature>
<name>A0AAV0NW35_9ROSI</name>
<organism evidence="2 3">
    <name type="scientific">Linum tenue</name>
    <dbReference type="NCBI Taxonomy" id="586396"/>
    <lineage>
        <taxon>Eukaryota</taxon>
        <taxon>Viridiplantae</taxon>
        <taxon>Streptophyta</taxon>
        <taxon>Embryophyta</taxon>
        <taxon>Tracheophyta</taxon>
        <taxon>Spermatophyta</taxon>
        <taxon>Magnoliopsida</taxon>
        <taxon>eudicotyledons</taxon>
        <taxon>Gunneridae</taxon>
        <taxon>Pentapetalae</taxon>
        <taxon>rosids</taxon>
        <taxon>fabids</taxon>
        <taxon>Malpighiales</taxon>
        <taxon>Linaceae</taxon>
        <taxon>Linum</taxon>
    </lineage>
</organism>
<evidence type="ECO:0000313" key="3">
    <source>
        <dbReference type="Proteomes" id="UP001154282"/>
    </source>
</evidence>
<dbReference type="AlphaFoldDB" id="A0AAV0NW35"/>
<evidence type="ECO:0000256" key="1">
    <source>
        <dbReference type="SAM" id="MobiDB-lite"/>
    </source>
</evidence>
<evidence type="ECO:0000313" key="2">
    <source>
        <dbReference type="EMBL" id="CAI0462386.1"/>
    </source>
</evidence>
<gene>
    <name evidence="2" type="ORF">LITE_LOCUS35339</name>
</gene>
<protein>
    <submittedName>
        <fullName evidence="2">Uncharacterized protein</fullName>
    </submittedName>
</protein>
<dbReference type="EMBL" id="CAMGYJ010000008">
    <property type="protein sequence ID" value="CAI0462386.1"/>
    <property type="molecule type" value="Genomic_DNA"/>
</dbReference>
<proteinExistence type="predicted"/>